<dbReference type="EMBL" id="CP017832">
    <property type="protein sequence ID" value="AOZ97815.1"/>
    <property type="molecule type" value="Genomic_DNA"/>
</dbReference>
<dbReference type="KEGG" id="bhu:bhn_II016"/>
<reference evidence="2" key="1">
    <citation type="submission" date="2016-10" db="EMBL/GenBank/DDBJ databases">
        <title>The complete genome sequence of the rumen bacterium Butyrivibrio hungatei MB2003.</title>
        <authorList>
            <person name="Palevich N."/>
            <person name="Kelly W.J."/>
            <person name="Leahy S.C."/>
            <person name="Altermann E."/>
            <person name="Rakonjac J."/>
            <person name="Attwood G.T."/>
        </authorList>
    </citation>
    <scope>NUCLEOTIDE SEQUENCE [LARGE SCALE GENOMIC DNA]</scope>
    <source>
        <strain evidence="2">MB2003</strain>
        <plasmid evidence="2">Plasmid pnp144</plasmid>
    </source>
</reference>
<protein>
    <submittedName>
        <fullName evidence="1">Uncharacterized protein</fullName>
    </submittedName>
</protein>
<accession>A0A1D9P6N6</accession>
<organism evidence="1 2">
    <name type="scientific">Butyrivibrio hungatei</name>
    <dbReference type="NCBI Taxonomy" id="185008"/>
    <lineage>
        <taxon>Bacteria</taxon>
        <taxon>Bacillati</taxon>
        <taxon>Bacillota</taxon>
        <taxon>Clostridia</taxon>
        <taxon>Lachnospirales</taxon>
        <taxon>Lachnospiraceae</taxon>
        <taxon>Butyrivibrio</taxon>
    </lineage>
</organism>
<dbReference type="Proteomes" id="UP000179284">
    <property type="component" value="Plasmid pNP144"/>
</dbReference>
<evidence type="ECO:0000313" key="1">
    <source>
        <dbReference type="EMBL" id="AOZ97815.1"/>
    </source>
</evidence>
<dbReference type="AlphaFoldDB" id="A0A1D9P6N6"/>
<evidence type="ECO:0000313" key="2">
    <source>
        <dbReference type="Proteomes" id="UP000179284"/>
    </source>
</evidence>
<keyword evidence="1" id="KW-0614">Plasmid</keyword>
<proteinExistence type="predicted"/>
<dbReference type="RefSeq" id="WP_071177574.1">
    <property type="nucleotide sequence ID" value="NZ_CP017832.1"/>
</dbReference>
<name>A0A1D9P6N6_9FIRM</name>
<keyword evidence="2" id="KW-1185">Reference proteome</keyword>
<sequence length="93" mass="10903">MIAHLKRALKDSDRHHLRGSNYPLGTEITADFEIKWLGRLLCSVIEKRVGNIGEENDEFHEMWDNFVIEFKRAIIFEYNRSSHSQESVTQNPS</sequence>
<geneLocation type="plasmid" evidence="2">
    <name>pnp144</name>
</geneLocation>
<gene>
    <name evidence="1" type="ORF">bhn_II016</name>
</gene>